<dbReference type="Gene3D" id="3.40.50.150">
    <property type="entry name" value="Vaccinia Virus protein VP39"/>
    <property type="match status" value="1"/>
</dbReference>
<gene>
    <name evidence="5" type="ORF">METZ01_LOCUS93586</name>
</gene>
<dbReference type="AlphaFoldDB" id="A0A381VKB2"/>
<dbReference type="PANTHER" id="PTHR23245">
    <property type="entry name" value="TRNA METHYLTRANSFERASE"/>
    <property type="match status" value="1"/>
</dbReference>
<dbReference type="Gene3D" id="3.30.300.110">
    <property type="entry name" value="Met-10+ protein-like domains"/>
    <property type="match status" value="1"/>
</dbReference>
<proteinExistence type="predicted"/>
<accession>A0A381VKB2</accession>
<evidence type="ECO:0000256" key="3">
    <source>
        <dbReference type="ARBA" id="ARBA00022694"/>
    </source>
</evidence>
<protein>
    <recommendedName>
        <fullName evidence="4">SAM-dependent methyltransferase TRM5/TYW2-type domain-containing protein</fullName>
    </recommendedName>
</protein>
<evidence type="ECO:0000256" key="1">
    <source>
        <dbReference type="ARBA" id="ARBA00022679"/>
    </source>
</evidence>
<dbReference type="Pfam" id="PF25133">
    <property type="entry name" value="TYW2_N_2"/>
    <property type="match status" value="1"/>
</dbReference>
<dbReference type="SUPFAM" id="SSF53335">
    <property type="entry name" value="S-adenosyl-L-methionine-dependent methyltransferases"/>
    <property type="match status" value="1"/>
</dbReference>
<keyword evidence="3" id="KW-0819">tRNA processing</keyword>
<keyword evidence="1" id="KW-0808">Transferase</keyword>
<dbReference type="PROSITE" id="PS51684">
    <property type="entry name" value="SAM_MT_TRM5_TYW2"/>
    <property type="match status" value="1"/>
</dbReference>
<sequence>MSELNSKQKSKVAEIYAEVLNAKTIIQKNKIAGELRKPKDIELLYGNETITEISEYGVKYKLDLAEIMWSPGNTGWRSALSGPNKVSEFYTFDKPEVIIDYFAGIGYFSIQMAKGYPNAKVIAVDKNPKSVEYLSLNAQNNNVANMEIINEDCRNIETKADVIHLGYIGNTINFLDHAHKCLNENGIAIFHEAYR</sequence>
<dbReference type="InterPro" id="IPR056743">
    <property type="entry name" value="TRM5-TYW2-like_MTfase"/>
</dbReference>
<dbReference type="InterPro" id="IPR056744">
    <property type="entry name" value="TRM5/TYW2-like_N"/>
</dbReference>
<feature type="domain" description="SAM-dependent methyltransferase TRM5/TYW2-type" evidence="4">
    <location>
        <begin position="1"/>
        <end position="195"/>
    </location>
</feature>
<dbReference type="GO" id="GO:0005737">
    <property type="term" value="C:cytoplasm"/>
    <property type="evidence" value="ECO:0007669"/>
    <property type="project" value="TreeGrafter"/>
</dbReference>
<keyword evidence="2" id="KW-0949">S-adenosyl-L-methionine</keyword>
<dbReference type="CDD" id="cd02440">
    <property type="entry name" value="AdoMet_MTases"/>
    <property type="match status" value="1"/>
</dbReference>
<dbReference type="GO" id="GO:0008175">
    <property type="term" value="F:tRNA methyltransferase activity"/>
    <property type="evidence" value="ECO:0007669"/>
    <property type="project" value="TreeGrafter"/>
</dbReference>
<feature type="non-terminal residue" evidence="5">
    <location>
        <position position="195"/>
    </location>
</feature>
<evidence type="ECO:0000259" key="4">
    <source>
        <dbReference type="PROSITE" id="PS51684"/>
    </source>
</evidence>
<evidence type="ECO:0000313" key="5">
    <source>
        <dbReference type="EMBL" id="SVA40732.1"/>
    </source>
</evidence>
<organism evidence="5">
    <name type="scientific">marine metagenome</name>
    <dbReference type="NCBI Taxonomy" id="408172"/>
    <lineage>
        <taxon>unclassified sequences</taxon>
        <taxon>metagenomes</taxon>
        <taxon>ecological metagenomes</taxon>
    </lineage>
</organism>
<reference evidence="5" key="1">
    <citation type="submission" date="2018-05" db="EMBL/GenBank/DDBJ databases">
        <authorList>
            <person name="Lanie J.A."/>
            <person name="Ng W.-L."/>
            <person name="Kazmierczak K.M."/>
            <person name="Andrzejewski T.M."/>
            <person name="Davidsen T.M."/>
            <person name="Wayne K.J."/>
            <person name="Tettelin H."/>
            <person name="Glass J.I."/>
            <person name="Rusch D."/>
            <person name="Podicherti R."/>
            <person name="Tsui H.-C.T."/>
            <person name="Winkler M.E."/>
        </authorList>
    </citation>
    <scope>NUCLEOTIDE SEQUENCE</scope>
</reference>
<dbReference type="EMBL" id="UINC01009067">
    <property type="protein sequence ID" value="SVA40732.1"/>
    <property type="molecule type" value="Genomic_DNA"/>
</dbReference>
<dbReference type="PANTHER" id="PTHR23245:SF41">
    <property type="entry name" value="TRNA(PHE) (4-DEMETHYLWYOSINE(37)-C(7)) AMINOCARBOXYPROPYLTRANSFERASE"/>
    <property type="match status" value="1"/>
</dbReference>
<dbReference type="InterPro" id="IPR029063">
    <property type="entry name" value="SAM-dependent_MTases_sf"/>
</dbReference>
<name>A0A381VKB2_9ZZZZ</name>
<dbReference type="InterPro" id="IPR030382">
    <property type="entry name" value="MeTrfase_TRM5/TYW2"/>
</dbReference>
<evidence type="ECO:0000256" key="2">
    <source>
        <dbReference type="ARBA" id="ARBA00022691"/>
    </source>
</evidence>
<dbReference type="Pfam" id="PF02475">
    <property type="entry name" value="TRM5-TYW2_MTfase"/>
    <property type="match status" value="1"/>
</dbReference>
<dbReference type="GO" id="GO:0030488">
    <property type="term" value="P:tRNA methylation"/>
    <property type="evidence" value="ECO:0007669"/>
    <property type="project" value="TreeGrafter"/>
</dbReference>